<name>F7QY87_9LACO</name>
<evidence type="ECO:0000313" key="2">
    <source>
        <dbReference type="Proteomes" id="UP000002971"/>
    </source>
</evidence>
<accession>F7QY87</accession>
<dbReference type="Proteomes" id="UP000002971">
    <property type="component" value="Unassembled WGS sequence"/>
</dbReference>
<sequence>MAEQATKNGRIKTLEGTMYYHKCDYILTGTQGERWPIKKEETF</sequence>
<proteinExistence type="predicted"/>
<dbReference type="EMBL" id="AFOJ01000002">
    <property type="protein sequence ID" value="EGM53236.1"/>
    <property type="molecule type" value="Genomic_DNA"/>
</dbReference>
<evidence type="ECO:0000313" key="1">
    <source>
        <dbReference type="EMBL" id="EGM53236.1"/>
    </source>
</evidence>
<reference evidence="1 2" key="1">
    <citation type="journal article" date="2011" name="J. Bacteriol.">
        <title>Genome Sequence of Lactobacillus ruminis SPM0211, Isolated from a Fecal Sample from a Healthy Korean.</title>
        <authorList>
            <person name="Lee S."/>
            <person name="Cho Y.J."/>
            <person name="Lee A.H."/>
            <person name="Chun J."/>
            <person name="Ha N.J."/>
            <person name="Ko G."/>
        </authorList>
    </citation>
    <scope>NUCLEOTIDE SEQUENCE [LARGE SCALE GENOMIC DNA]</scope>
    <source>
        <strain evidence="1 2">SPM0211</strain>
    </source>
</reference>
<comment type="caution">
    <text evidence="1">The sequence shown here is derived from an EMBL/GenBank/DDBJ whole genome shotgun (WGS) entry which is preliminary data.</text>
</comment>
<gene>
    <name evidence="1" type="ORF">LRU_00372</name>
</gene>
<organism evidence="1 2">
    <name type="scientific">Ligilactobacillus ruminis SPM0211</name>
    <dbReference type="NCBI Taxonomy" id="1040964"/>
    <lineage>
        <taxon>Bacteria</taxon>
        <taxon>Bacillati</taxon>
        <taxon>Bacillota</taxon>
        <taxon>Bacilli</taxon>
        <taxon>Lactobacillales</taxon>
        <taxon>Lactobacillaceae</taxon>
        <taxon>Ligilactobacillus</taxon>
    </lineage>
</organism>
<dbReference type="AlphaFoldDB" id="F7QY87"/>
<protein>
    <submittedName>
        <fullName evidence="1">Uncharacterized protein</fullName>
    </submittedName>
</protein>